<dbReference type="InterPro" id="IPR027417">
    <property type="entry name" value="P-loop_NTPase"/>
</dbReference>
<dbReference type="GO" id="GO:0015421">
    <property type="term" value="F:ABC-type oligopeptide transporter activity"/>
    <property type="evidence" value="ECO:0007669"/>
    <property type="project" value="TreeGrafter"/>
</dbReference>
<dbReference type="PROSITE" id="PS50929">
    <property type="entry name" value="ABC_TM1F"/>
    <property type="match status" value="1"/>
</dbReference>
<dbReference type="FunFam" id="3.40.50.300:FF:000299">
    <property type="entry name" value="ABC transporter ATP-binding protein/permease"/>
    <property type="match status" value="1"/>
</dbReference>
<dbReference type="Pfam" id="PF00005">
    <property type="entry name" value="ABC_tran"/>
    <property type="match status" value="1"/>
</dbReference>
<proteinExistence type="predicted"/>
<keyword evidence="2" id="KW-0813">Transport</keyword>
<evidence type="ECO:0000256" key="7">
    <source>
        <dbReference type="ARBA" id="ARBA00022989"/>
    </source>
</evidence>
<keyword evidence="13" id="KW-1185">Reference proteome</keyword>
<dbReference type="KEGG" id="swf:E3E12_01700"/>
<feature type="transmembrane region" description="Helical" evidence="9">
    <location>
        <begin position="134"/>
        <end position="153"/>
    </location>
</feature>
<evidence type="ECO:0000256" key="5">
    <source>
        <dbReference type="ARBA" id="ARBA00022741"/>
    </source>
</evidence>
<evidence type="ECO:0000256" key="3">
    <source>
        <dbReference type="ARBA" id="ARBA00022475"/>
    </source>
</evidence>
<dbReference type="InterPro" id="IPR003439">
    <property type="entry name" value="ABC_transporter-like_ATP-bd"/>
</dbReference>
<feature type="domain" description="ABC transmembrane type-1" evidence="11">
    <location>
        <begin position="21"/>
        <end position="300"/>
    </location>
</feature>
<dbReference type="AlphaFoldDB" id="A0A4Y6U9X9"/>
<dbReference type="EMBL" id="CP038231">
    <property type="protein sequence ID" value="QDH14289.1"/>
    <property type="molecule type" value="Genomic_DNA"/>
</dbReference>
<feature type="domain" description="ABC transporter" evidence="10">
    <location>
        <begin position="334"/>
        <end position="549"/>
    </location>
</feature>
<dbReference type="SUPFAM" id="SSF90123">
    <property type="entry name" value="ABC transporter transmembrane region"/>
    <property type="match status" value="1"/>
</dbReference>
<protein>
    <submittedName>
        <fullName evidence="12">ABC transporter ATP-binding protein</fullName>
    </submittedName>
</protein>
<evidence type="ECO:0000256" key="6">
    <source>
        <dbReference type="ARBA" id="ARBA00022840"/>
    </source>
</evidence>
<dbReference type="InterPro" id="IPR011527">
    <property type="entry name" value="ABC1_TM_dom"/>
</dbReference>
<keyword evidence="8 9" id="KW-0472">Membrane</keyword>
<dbReference type="OrthoDB" id="5288404at2"/>
<dbReference type="SUPFAM" id="SSF52540">
    <property type="entry name" value="P-loop containing nucleoside triphosphate hydrolases"/>
    <property type="match status" value="1"/>
</dbReference>
<sequence>MTLAWRIFREEVTPHSCLLGAMVLLTMLMGSLTAAYPVVIKKAIDMFTAHDRRILYQVPLLVMGVTGAKALAQYGQNVAVQTMVMKVMRNLQKRMFAHTLAADVAWLEREAPAQWSARFTSDALAIREALTRSVNALGDVITLAGLVVAMVWMDWELSLAAIVLYPLASVPVQRLGRAVRRSASGAQEQMGQTAALLTESFALARQVRTYGLEAHEEARAGRAFARLHDTFLRIACNRARLDPMLEVIGGAAIAFVLGFAGWRAATGGATLGGFTAFVAALFASSRPLRSLGSLNTALQEGMGGMARVFAVIDEPPAIRQHPGAKALPPGQGTLRFEHVCHSYDDGRSALEDVSFEIPAGTMVAFAGPSGAGKSTLLSLVPRLHDPSSGRIMLDGTDISTVNLPSLRASMAYVCQETALFDMSVRDNILLGRPTATLSEFKAACAAAAIDFLDDLPGGADFRVGPDGQRLSGGQAQRVALARALVRQPRLLLLDEATSALDAATEARVLAAITAMRAGRTTLLVAHRHAAIKAAQRVIHLEQGKVVEPS</sequence>
<keyword evidence="6 12" id="KW-0067">ATP-binding</keyword>
<dbReference type="PANTHER" id="PTHR43394">
    <property type="entry name" value="ATP-DEPENDENT PERMEASE MDL1, MITOCHONDRIAL"/>
    <property type="match status" value="1"/>
</dbReference>
<evidence type="ECO:0000259" key="11">
    <source>
        <dbReference type="PROSITE" id="PS50929"/>
    </source>
</evidence>
<evidence type="ECO:0000313" key="13">
    <source>
        <dbReference type="Proteomes" id="UP000318709"/>
    </source>
</evidence>
<keyword evidence="7 9" id="KW-1133">Transmembrane helix</keyword>
<name>A0A4Y6U9X9_9PROT</name>
<dbReference type="InterPro" id="IPR003593">
    <property type="entry name" value="AAA+_ATPase"/>
</dbReference>
<accession>A0A4Y6U9X9</accession>
<reference evidence="12 13" key="1">
    <citation type="submission" date="2019-03" db="EMBL/GenBank/DDBJ databases">
        <title>The complete genome sequence of Swingsia_sp. F3b2 LMG30590(T).</title>
        <authorList>
            <person name="Chua K.-O."/>
            <person name="Chan K.-G."/>
            <person name="See-Too W.-S."/>
        </authorList>
    </citation>
    <scope>NUCLEOTIDE SEQUENCE [LARGE SCALE GENOMIC DNA]</scope>
    <source>
        <strain evidence="12 13">F3b2</strain>
    </source>
</reference>
<dbReference type="CDD" id="cd18552">
    <property type="entry name" value="ABC_6TM_MsbA_like"/>
    <property type="match status" value="1"/>
</dbReference>
<evidence type="ECO:0000313" key="12">
    <source>
        <dbReference type="EMBL" id="QDH14289.1"/>
    </source>
</evidence>
<evidence type="ECO:0000259" key="10">
    <source>
        <dbReference type="PROSITE" id="PS50893"/>
    </source>
</evidence>
<dbReference type="PANTHER" id="PTHR43394:SF1">
    <property type="entry name" value="ATP-BINDING CASSETTE SUB-FAMILY B MEMBER 10, MITOCHONDRIAL"/>
    <property type="match status" value="1"/>
</dbReference>
<dbReference type="InterPro" id="IPR017871">
    <property type="entry name" value="ABC_transporter-like_CS"/>
</dbReference>
<dbReference type="PROSITE" id="PS00211">
    <property type="entry name" value="ABC_TRANSPORTER_1"/>
    <property type="match status" value="1"/>
</dbReference>
<keyword evidence="4 9" id="KW-0812">Transmembrane</keyword>
<dbReference type="Pfam" id="PF00664">
    <property type="entry name" value="ABC_membrane"/>
    <property type="match status" value="1"/>
</dbReference>
<dbReference type="InterPro" id="IPR039421">
    <property type="entry name" value="Type_1_exporter"/>
</dbReference>
<dbReference type="GO" id="GO:0016887">
    <property type="term" value="F:ATP hydrolysis activity"/>
    <property type="evidence" value="ECO:0007669"/>
    <property type="project" value="InterPro"/>
</dbReference>
<keyword evidence="3" id="KW-1003">Cell membrane</keyword>
<keyword evidence="5" id="KW-0547">Nucleotide-binding</keyword>
<dbReference type="SMART" id="SM00382">
    <property type="entry name" value="AAA"/>
    <property type="match status" value="1"/>
</dbReference>
<dbReference type="PROSITE" id="PS50893">
    <property type="entry name" value="ABC_TRANSPORTER_2"/>
    <property type="match status" value="1"/>
</dbReference>
<evidence type="ECO:0000256" key="1">
    <source>
        <dbReference type="ARBA" id="ARBA00004651"/>
    </source>
</evidence>
<evidence type="ECO:0000256" key="4">
    <source>
        <dbReference type="ARBA" id="ARBA00022692"/>
    </source>
</evidence>
<feature type="transmembrane region" description="Helical" evidence="9">
    <location>
        <begin position="18"/>
        <end position="39"/>
    </location>
</feature>
<organism evidence="12 13">
    <name type="scientific">Formicincola oecophyllae</name>
    <dbReference type="NCBI Taxonomy" id="2558361"/>
    <lineage>
        <taxon>Bacteria</taxon>
        <taxon>Pseudomonadati</taxon>
        <taxon>Pseudomonadota</taxon>
        <taxon>Alphaproteobacteria</taxon>
        <taxon>Acetobacterales</taxon>
        <taxon>Acetobacteraceae</taxon>
        <taxon>Formicincola</taxon>
    </lineage>
</organism>
<dbReference type="InterPro" id="IPR036640">
    <property type="entry name" value="ABC1_TM_sf"/>
</dbReference>
<dbReference type="Proteomes" id="UP000318709">
    <property type="component" value="Chromosome"/>
</dbReference>
<dbReference type="GO" id="GO:0005524">
    <property type="term" value="F:ATP binding"/>
    <property type="evidence" value="ECO:0007669"/>
    <property type="project" value="UniProtKB-KW"/>
</dbReference>
<evidence type="ECO:0000256" key="8">
    <source>
        <dbReference type="ARBA" id="ARBA00023136"/>
    </source>
</evidence>
<evidence type="ECO:0000256" key="2">
    <source>
        <dbReference type="ARBA" id="ARBA00022448"/>
    </source>
</evidence>
<gene>
    <name evidence="12" type="ORF">E3E12_01700</name>
</gene>
<evidence type="ECO:0000256" key="9">
    <source>
        <dbReference type="SAM" id="Phobius"/>
    </source>
</evidence>
<dbReference type="GO" id="GO:0005886">
    <property type="term" value="C:plasma membrane"/>
    <property type="evidence" value="ECO:0007669"/>
    <property type="project" value="UniProtKB-SubCell"/>
</dbReference>
<dbReference type="Gene3D" id="1.20.1560.10">
    <property type="entry name" value="ABC transporter type 1, transmembrane domain"/>
    <property type="match status" value="1"/>
</dbReference>
<comment type="subcellular location">
    <subcellularLocation>
        <location evidence="1">Cell membrane</location>
        <topology evidence="1">Multi-pass membrane protein</topology>
    </subcellularLocation>
</comment>
<dbReference type="Gene3D" id="3.40.50.300">
    <property type="entry name" value="P-loop containing nucleotide triphosphate hydrolases"/>
    <property type="match status" value="1"/>
</dbReference>